<dbReference type="Pfam" id="PF07690">
    <property type="entry name" value="MFS_1"/>
    <property type="match status" value="1"/>
</dbReference>
<feature type="transmembrane region" description="Helical" evidence="4">
    <location>
        <begin position="56"/>
        <end position="75"/>
    </location>
</feature>
<evidence type="ECO:0000256" key="3">
    <source>
        <dbReference type="ARBA" id="ARBA00023136"/>
    </source>
</evidence>
<feature type="transmembrane region" description="Helical" evidence="4">
    <location>
        <begin position="171"/>
        <end position="190"/>
    </location>
</feature>
<feature type="transmembrane region" description="Helical" evidence="4">
    <location>
        <begin position="140"/>
        <end position="159"/>
    </location>
</feature>
<feature type="transmembrane region" description="Helical" evidence="4">
    <location>
        <begin position="104"/>
        <end position="128"/>
    </location>
</feature>
<dbReference type="Gene3D" id="1.20.1250.20">
    <property type="entry name" value="MFS general substrate transporter like domains"/>
    <property type="match status" value="2"/>
</dbReference>
<sequence>MYNKNNEFNKQALVFMVLGVIYFFLFSGLQNDHMNVLTPYLLKTKGWTDLQITNPATAGAVMATAVYLIGGIAFLKIGIKKVLVVCLCLMGLSAIGIGVSGDNYLLYCISLFVLRVIGVPIQLGAFALCANWFVKYRGRVMGVITTGAPIFSIGGIALLTEMVEQLGLQAYAVVGVGVLLVALATLFGVADKPESMGLFPDGSDKAPISATDEIINIPFKEFIRDINAWKIMIAFGTLQFAIICMMTYMAVRFISLSTPEDIPNLFVSKALIWLSVGAISGIPMSFVLGWIDDKFGTIKASIVLTITYLFAVIPLMIMPMGGSEFLMAVWAFGVACMTGGLLTLDPCITSYVYGRQKYMSANKWKFTIQSIPAAFAMAFMATFNQNGDLTTAYAVILCLLILPLGIFISMLGLKDANEADRAYAKTNISEQEGLCLK</sequence>
<feature type="transmembrane region" description="Helical" evidence="4">
    <location>
        <begin position="82"/>
        <end position="98"/>
    </location>
</feature>
<dbReference type="CDD" id="cd06174">
    <property type="entry name" value="MFS"/>
    <property type="match status" value="1"/>
</dbReference>
<protein>
    <submittedName>
        <fullName evidence="5">MFS transporter</fullName>
    </submittedName>
</protein>
<dbReference type="AlphaFoldDB" id="A0A6G7CQD8"/>
<feature type="transmembrane region" description="Helical" evidence="4">
    <location>
        <begin position="12"/>
        <end position="29"/>
    </location>
</feature>
<proteinExistence type="predicted"/>
<evidence type="ECO:0000256" key="2">
    <source>
        <dbReference type="ARBA" id="ARBA00022989"/>
    </source>
</evidence>
<feature type="transmembrane region" description="Helical" evidence="4">
    <location>
        <begin position="329"/>
        <end position="354"/>
    </location>
</feature>
<accession>A0A6G7CQD8</accession>
<keyword evidence="1 4" id="KW-0812">Transmembrane</keyword>
<keyword evidence="6" id="KW-1185">Reference proteome</keyword>
<dbReference type="GO" id="GO:0022857">
    <property type="term" value="F:transmembrane transporter activity"/>
    <property type="evidence" value="ECO:0007669"/>
    <property type="project" value="InterPro"/>
</dbReference>
<feature type="transmembrane region" description="Helical" evidence="4">
    <location>
        <begin position="366"/>
        <end position="385"/>
    </location>
</feature>
<organism evidence="5 6">
    <name type="scientific">Vibrio ziniensis</name>
    <dbReference type="NCBI Taxonomy" id="2711221"/>
    <lineage>
        <taxon>Bacteria</taxon>
        <taxon>Pseudomonadati</taxon>
        <taxon>Pseudomonadota</taxon>
        <taxon>Gammaproteobacteria</taxon>
        <taxon>Vibrionales</taxon>
        <taxon>Vibrionaceae</taxon>
        <taxon>Vibrio</taxon>
    </lineage>
</organism>
<evidence type="ECO:0000256" key="1">
    <source>
        <dbReference type="ARBA" id="ARBA00022692"/>
    </source>
</evidence>
<dbReference type="InterPro" id="IPR036259">
    <property type="entry name" value="MFS_trans_sf"/>
</dbReference>
<name>A0A6G7CQD8_9VIBR</name>
<feature type="transmembrane region" description="Helical" evidence="4">
    <location>
        <begin position="271"/>
        <end position="291"/>
    </location>
</feature>
<gene>
    <name evidence="5" type="ORF">G5S32_20475</name>
</gene>
<dbReference type="SUPFAM" id="SSF103473">
    <property type="entry name" value="MFS general substrate transporter"/>
    <property type="match status" value="1"/>
</dbReference>
<reference evidence="5 6" key="1">
    <citation type="submission" date="2020-02" db="EMBL/GenBank/DDBJ databases">
        <title>A complete genome of a marine bacterium Vibrio sp. ZWAL4003 isolated from the mangrove sediment with the ability to degrade polysaccharides.</title>
        <authorList>
            <person name="Wu J."/>
            <person name="Qu W."/>
            <person name="Zeng R."/>
        </authorList>
    </citation>
    <scope>NUCLEOTIDE SEQUENCE [LARGE SCALE GENOMIC DNA]</scope>
    <source>
        <strain evidence="5 6">ZWAL4003</strain>
    </source>
</reference>
<dbReference type="Proteomes" id="UP000503003">
    <property type="component" value="Chromosome 2"/>
</dbReference>
<evidence type="ECO:0000256" key="4">
    <source>
        <dbReference type="SAM" id="Phobius"/>
    </source>
</evidence>
<dbReference type="KEGG" id="vzi:G5S32_20475"/>
<evidence type="ECO:0000313" key="6">
    <source>
        <dbReference type="Proteomes" id="UP000503003"/>
    </source>
</evidence>
<dbReference type="EMBL" id="CP049332">
    <property type="protein sequence ID" value="QIH44325.1"/>
    <property type="molecule type" value="Genomic_DNA"/>
</dbReference>
<feature type="transmembrane region" description="Helical" evidence="4">
    <location>
        <begin position="231"/>
        <end position="251"/>
    </location>
</feature>
<dbReference type="RefSeq" id="WP_165313985.1">
    <property type="nucleotide sequence ID" value="NZ_CP049332.1"/>
</dbReference>
<feature type="transmembrane region" description="Helical" evidence="4">
    <location>
        <begin position="298"/>
        <end position="317"/>
    </location>
</feature>
<keyword evidence="3 4" id="KW-0472">Membrane</keyword>
<feature type="transmembrane region" description="Helical" evidence="4">
    <location>
        <begin position="391"/>
        <end position="413"/>
    </location>
</feature>
<dbReference type="InterPro" id="IPR011701">
    <property type="entry name" value="MFS"/>
</dbReference>
<keyword evidence="2 4" id="KW-1133">Transmembrane helix</keyword>
<evidence type="ECO:0000313" key="5">
    <source>
        <dbReference type="EMBL" id="QIH44325.1"/>
    </source>
</evidence>